<dbReference type="PANTHER" id="PTHR15682:SF2">
    <property type="entry name" value="UNHEALTHY RIBOSOME BIOGENESIS PROTEIN 2 HOMOLOG"/>
    <property type="match status" value="1"/>
</dbReference>
<sequence>STRRQRKHVFNEIAWFLNMAAIYSGIHLKLKSSSTPWPDKIKLARFAWISTQCLLPNKEQVLFDWTSHALTCFYQQKIELPSEVVEELWAYFDEILHSRKLHNFLSKKKTINLHSTVPQLINDRILDYCSGRSASFLTVLSCCHGILSTPVLSVTYTAKYEMLVQLLSRLCCLTNGQLREHNDEPLTLKVFELLLLVLNTYLTVQKQQGNSNKVFIQVKSHLLRPLLLLRHLLNTRVWTEKDDVKIQQNLSKEIRTKVDALLLSALFVADHFQSYKREVLPKEGEIGHKKSRFVKGMQSPLNMILSKLSLKGANEEEETLFYAVKSNSLGLLFTFALDSFCKGTENAQVIFYLMAKLITALGFTDELGLDVKFRESNWGLALLTVENLLKSCLAGEIYNVAADRIQHGEVQLNFYRKLARLLLCNAQVGFPAWYHCLKALLALNHYILEPDLDKVLSAVWVYADNMELHVRKAREDLVSTIVQTYVKLRQLPKLIECLLDVVCQPAAHELTSVLLPEPIHKTLRECLLDNPLSQSLEIGWLIFKRIQGCLVSHNQDERSDLLQKVFPLCLLLNNVLFSFKSLDNSTPVPTVKQTQKLMREILDVIEDLMGQKAAGSCSEKNQEVILALTYTWVEVDALFQIHCDKYTVQIVSERDSLVDKALAVGNLDSPLGKLLQNLLMLHKLKSLLLKSSTAPADVTSIQNIARFIFRSQKPSKINCGSKMWDFQYFNVDASTYNVAQWFLVTSNLPLIAPYLERDDMSAFAEYMLQSLLKSSDESENGLNNTEISVALISRQLVESSVFCEVPEVFSALTQCIIRALHGLCDPSQMLLISPSILTPIENMVLITDEKTGVMTSIKRLTVIGQEMLESIKMKIFPLSLSETEVDRILQLVKVAHFLNGCAMSQEDYLELFLSLFALTAFFQCDANVKLSTSVGLFRELLSLMASLLQVENCQMILNIVHGSDLLEAVMTCLFSHCKRGLFEGLDAQSWFCLLESIQELIQSLVLLIVDRWNSARINLEKCTSFMVENVFGAETNNFYSIQLYLVTLGTLCKEMISIINRNKKLDQTLICLLEKTTSVMEPAIQTVLKGLGTSPLKQSLSVEVVTVMIKSDLARASRFEAEEKMKIPRMTFYRSFYQQILMEICPSPRPMDFLISSLHYLSAFYSAAELSEAEDLDELHIEIMQSINALLSGSWISLNDVKELEGPVKELLSQLMSNCSEKQFHLFLVMLREGLVAQKVEGGLFTEVLSTVTLIKLLTSCCLPNHCSKAFWLFTPQILSNIIFIIKESSKLSSLTFVITLPALEAVTTLIRKGEAQLTNPHHVIVLLDALQFVPLDSQSMDNYLAAFGAIHEALCAIIFHYPQIGHLFDGPYKAKPLIRVSFMAKVSEKNIECLVKCARLVERMYTHIASNPEHFSSQSSFMVAQYVSELQRVTLHPEVKAHLTEGIYCVMDLCGEHNVKFLSTTLQAGVKEVYSELYSSYIHHHRSQRQGEEKYTFQQ</sequence>
<dbReference type="PANTHER" id="PTHR15682">
    <property type="entry name" value="UNHEALTHY RIBOSOME BIOGENESIS PROTEIN 2 HOMOLOG"/>
    <property type="match status" value="1"/>
</dbReference>
<keyword evidence="3" id="KW-1185">Reference proteome</keyword>
<dbReference type="InterPro" id="IPR018849">
    <property type="entry name" value="Urb2/Npa2_C"/>
</dbReference>
<protein>
    <recommendedName>
        <fullName evidence="1">Nucleolar 27S pre-rRNA processing Urb2/Npa2 C-terminal domain-containing protein</fullName>
    </recommendedName>
</protein>
<dbReference type="Pfam" id="PF10441">
    <property type="entry name" value="Urb2"/>
    <property type="match status" value="1"/>
</dbReference>
<dbReference type="GO" id="GO:0042254">
    <property type="term" value="P:ribosome biogenesis"/>
    <property type="evidence" value="ECO:0007669"/>
    <property type="project" value="TreeGrafter"/>
</dbReference>
<reference evidence="2 3" key="1">
    <citation type="journal article" date="2019" name="Sci. Data">
        <title>Hybrid genome assembly and annotation of Danionella translucida.</title>
        <authorList>
            <person name="Kadobianskyi M."/>
            <person name="Schulze L."/>
            <person name="Schuelke M."/>
            <person name="Judkewitz B."/>
        </authorList>
    </citation>
    <scope>NUCLEOTIDE SEQUENCE [LARGE SCALE GENOMIC DNA]</scope>
    <source>
        <strain evidence="2 3">Bolton</strain>
    </source>
</reference>
<feature type="non-terminal residue" evidence="2">
    <location>
        <position position="1"/>
    </location>
</feature>
<dbReference type="InterPro" id="IPR052609">
    <property type="entry name" value="Ribosome_Biogenesis_Reg"/>
</dbReference>
<organism evidence="2 3">
    <name type="scientific">Danionella cerebrum</name>
    <dbReference type="NCBI Taxonomy" id="2873325"/>
    <lineage>
        <taxon>Eukaryota</taxon>
        <taxon>Metazoa</taxon>
        <taxon>Chordata</taxon>
        <taxon>Craniata</taxon>
        <taxon>Vertebrata</taxon>
        <taxon>Euteleostomi</taxon>
        <taxon>Actinopterygii</taxon>
        <taxon>Neopterygii</taxon>
        <taxon>Teleostei</taxon>
        <taxon>Ostariophysi</taxon>
        <taxon>Cypriniformes</taxon>
        <taxon>Danionidae</taxon>
        <taxon>Danioninae</taxon>
        <taxon>Danionella</taxon>
    </lineage>
</organism>
<feature type="domain" description="Nucleolar 27S pre-rRNA processing Urb2/Npa2 C-terminal" evidence="1">
    <location>
        <begin position="1262"/>
        <end position="1489"/>
    </location>
</feature>
<dbReference type="GO" id="GO:0005730">
    <property type="term" value="C:nucleolus"/>
    <property type="evidence" value="ECO:0007669"/>
    <property type="project" value="TreeGrafter"/>
</dbReference>
<name>A0A553Q7Y0_9TELE</name>
<comment type="caution">
    <text evidence="2">The sequence shown here is derived from an EMBL/GenBank/DDBJ whole genome shotgun (WGS) entry which is preliminary data.</text>
</comment>
<accession>A0A553Q7Y0</accession>
<evidence type="ECO:0000313" key="2">
    <source>
        <dbReference type="EMBL" id="TRY86040.1"/>
    </source>
</evidence>
<dbReference type="Proteomes" id="UP000316079">
    <property type="component" value="Unassembled WGS sequence"/>
</dbReference>
<gene>
    <name evidence="2" type="ORF">DNTS_001920</name>
</gene>
<dbReference type="OrthoDB" id="160374at2759"/>
<evidence type="ECO:0000259" key="1">
    <source>
        <dbReference type="Pfam" id="PF10441"/>
    </source>
</evidence>
<evidence type="ECO:0000313" key="3">
    <source>
        <dbReference type="Proteomes" id="UP000316079"/>
    </source>
</evidence>
<dbReference type="EMBL" id="SRMA01026247">
    <property type="protein sequence ID" value="TRY86040.1"/>
    <property type="molecule type" value="Genomic_DNA"/>
</dbReference>
<proteinExistence type="predicted"/>
<dbReference type="STRING" id="623744.A0A553Q7Y0"/>